<feature type="region of interest" description="Disordered" evidence="3">
    <location>
        <begin position="1"/>
        <end position="25"/>
    </location>
</feature>
<dbReference type="AlphaFoldDB" id="A0A517PEV1"/>
<evidence type="ECO:0000259" key="4">
    <source>
        <dbReference type="PROSITE" id="PS50110"/>
    </source>
</evidence>
<keyword evidence="1 2" id="KW-0597">Phosphoprotein</keyword>
<dbReference type="PROSITE" id="PS50110">
    <property type="entry name" value="RESPONSE_REGULATORY"/>
    <property type="match status" value="1"/>
</dbReference>
<dbReference type="PANTHER" id="PTHR44591">
    <property type="entry name" value="STRESS RESPONSE REGULATOR PROTEIN 1"/>
    <property type="match status" value="1"/>
</dbReference>
<evidence type="ECO:0000313" key="6">
    <source>
        <dbReference type="Proteomes" id="UP000318741"/>
    </source>
</evidence>
<feature type="compositionally biased region" description="Pro residues" evidence="3">
    <location>
        <begin position="1"/>
        <end position="13"/>
    </location>
</feature>
<evidence type="ECO:0000256" key="2">
    <source>
        <dbReference type="PROSITE-ProRule" id="PRU00169"/>
    </source>
</evidence>
<name>A0A517PEV1_9PLAN</name>
<dbReference type="SUPFAM" id="SSF52172">
    <property type="entry name" value="CheY-like"/>
    <property type="match status" value="1"/>
</dbReference>
<sequence length="185" mass="19501">MADPPAALPPGAVPPGASSSRNSLLGAAEPGPSKLLIADDNIPNCELLDAVLSDQGHEVAFAHDGAETLEVAAAAAADGKPFDLVLLDIMMPKLSGYEVCQRMKADPALAATPVLMVTALHETGDIEKAVDAGCDDFLSKPINGVELKTRVRSLLRVRHLTNERDRLLAYLSEVDDREKPTGVEA</sequence>
<dbReference type="EMBL" id="CP036265">
    <property type="protein sequence ID" value="QDT17902.1"/>
    <property type="molecule type" value="Genomic_DNA"/>
</dbReference>
<feature type="domain" description="Response regulatory" evidence="4">
    <location>
        <begin position="34"/>
        <end position="155"/>
    </location>
</feature>
<dbReference type="KEGG" id="acaf:CA12_40390"/>
<dbReference type="Proteomes" id="UP000318741">
    <property type="component" value="Chromosome"/>
</dbReference>
<reference evidence="5 6" key="1">
    <citation type="submission" date="2019-02" db="EMBL/GenBank/DDBJ databases">
        <title>Deep-cultivation of Planctomycetes and their phenomic and genomic characterization uncovers novel biology.</title>
        <authorList>
            <person name="Wiegand S."/>
            <person name="Jogler M."/>
            <person name="Boedeker C."/>
            <person name="Pinto D."/>
            <person name="Vollmers J."/>
            <person name="Rivas-Marin E."/>
            <person name="Kohn T."/>
            <person name="Peeters S.H."/>
            <person name="Heuer A."/>
            <person name="Rast P."/>
            <person name="Oberbeckmann S."/>
            <person name="Bunk B."/>
            <person name="Jeske O."/>
            <person name="Meyerdierks A."/>
            <person name="Storesund J.E."/>
            <person name="Kallscheuer N."/>
            <person name="Luecker S."/>
            <person name="Lage O.M."/>
            <person name="Pohl T."/>
            <person name="Merkel B.J."/>
            <person name="Hornburger P."/>
            <person name="Mueller R.-W."/>
            <person name="Bruemmer F."/>
            <person name="Labrenz M."/>
            <person name="Spormann A.M."/>
            <person name="Op den Camp H."/>
            <person name="Overmann J."/>
            <person name="Amann R."/>
            <person name="Jetten M.S.M."/>
            <person name="Mascher T."/>
            <person name="Medema M.H."/>
            <person name="Devos D.P."/>
            <person name="Kaster A.-K."/>
            <person name="Ovreas L."/>
            <person name="Rohde M."/>
            <person name="Galperin M.Y."/>
            <person name="Jogler C."/>
        </authorList>
    </citation>
    <scope>NUCLEOTIDE SEQUENCE [LARGE SCALE GENOMIC DNA]</scope>
    <source>
        <strain evidence="5 6">CA12</strain>
    </source>
</reference>
<dbReference type="RefSeq" id="WP_242688047.1">
    <property type="nucleotide sequence ID" value="NZ_CP036265.1"/>
</dbReference>
<accession>A0A517PEV1</accession>
<dbReference type="PANTHER" id="PTHR44591:SF3">
    <property type="entry name" value="RESPONSE REGULATORY DOMAIN-CONTAINING PROTEIN"/>
    <property type="match status" value="1"/>
</dbReference>
<dbReference type="Pfam" id="PF00072">
    <property type="entry name" value="Response_reg"/>
    <property type="match status" value="1"/>
</dbReference>
<evidence type="ECO:0000313" key="5">
    <source>
        <dbReference type="EMBL" id="QDT17902.1"/>
    </source>
</evidence>
<keyword evidence="6" id="KW-1185">Reference proteome</keyword>
<proteinExistence type="predicted"/>
<dbReference type="InterPro" id="IPR001789">
    <property type="entry name" value="Sig_transdc_resp-reg_receiver"/>
</dbReference>
<gene>
    <name evidence="5" type="primary">pleD_3</name>
    <name evidence="5" type="ORF">CA12_40390</name>
</gene>
<organism evidence="5 6">
    <name type="scientific">Alienimonas californiensis</name>
    <dbReference type="NCBI Taxonomy" id="2527989"/>
    <lineage>
        <taxon>Bacteria</taxon>
        <taxon>Pseudomonadati</taxon>
        <taxon>Planctomycetota</taxon>
        <taxon>Planctomycetia</taxon>
        <taxon>Planctomycetales</taxon>
        <taxon>Planctomycetaceae</taxon>
        <taxon>Alienimonas</taxon>
    </lineage>
</organism>
<dbReference type="SMART" id="SM00448">
    <property type="entry name" value="REC"/>
    <property type="match status" value="1"/>
</dbReference>
<dbReference type="InterPro" id="IPR011006">
    <property type="entry name" value="CheY-like_superfamily"/>
</dbReference>
<protein>
    <submittedName>
        <fullName evidence="5">Response regulator PleD</fullName>
    </submittedName>
</protein>
<dbReference type="GO" id="GO:0000160">
    <property type="term" value="P:phosphorelay signal transduction system"/>
    <property type="evidence" value="ECO:0007669"/>
    <property type="project" value="InterPro"/>
</dbReference>
<dbReference type="InterPro" id="IPR050595">
    <property type="entry name" value="Bact_response_regulator"/>
</dbReference>
<dbReference type="Gene3D" id="3.40.50.2300">
    <property type="match status" value="1"/>
</dbReference>
<evidence type="ECO:0000256" key="1">
    <source>
        <dbReference type="ARBA" id="ARBA00022553"/>
    </source>
</evidence>
<evidence type="ECO:0000256" key="3">
    <source>
        <dbReference type="SAM" id="MobiDB-lite"/>
    </source>
</evidence>
<feature type="modified residue" description="4-aspartylphosphate" evidence="2">
    <location>
        <position position="88"/>
    </location>
</feature>